<dbReference type="RefSeq" id="WP_326088657.1">
    <property type="nucleotide sequence ID" value="NZ_JARLKZ010000008.1"/>
</dbReference>
<evidence type="ECO:0000256" key="1">
    <source>
        <dbReference type="SAM" id="Phobius"/>
    </source>
</evidence>
<organism evidence="2 3">
    <name type="scientific">Paenibacillus dokdonensis</name>
    <dbReference type="NCBI Taxonomy" id="2567944"/>
    <lineage>
        <taxon>Bacteria</taxon>
        <taxon>Bacillati</taxon>
        <taxon>Bacillota</taxon>
        <taxon>Bacilli</taxon>
        <taxon>Bacillales</taxon>
        <taxon>Paenibacillaceae</taxon>
        <taxon>Paenibacillus</taxon>
    </lineage>
</organism>
<feature type="transmembrane region" description="Helical" evidence="1">
    <location>
        <begin position="7"/>
        <end position="24"/>
    </location>
</feature>
<sequence>MGKFMAGFGIFCGAALVLFMVILFSGGDTFWVPLVGFSIVIAMLGVVLINQQKELKDRKRAEKRHELNSGIKSEMG</sequence>
<dbReference type="EMBL" id="JARLKZ010000008">
    <property type="protein sequence ID" value="MEC0240916.1"/>
    <property type="molecule type" value="Genomic_DNA"/>
</dbReference>
<keyword evidence="1" id="KW-0472">Membrane</keyword>
<keyword evidence="3" id="KW-1185">Reference proteome</keyword>
<accession>A0ABU6GMD5</accession>
<evidence type="ECO:0000313" key="2">
    <source>
        <dbReference type="EMBL" id="MEC0240916.1"/>
    </source>
</evidence>
<keyword evidence="1" id="KW-1133">Transmembrane helix</keyword>
<keyword evidence="1" id="KW-0812">Transmembrane</keyword>
<reference evidence="2 3" key="1">
    <citation type="submission" date="2023-03" db="EMBL/GenBank/DDBJ databases">
        <title>Bacillus Genome Sequencing.</title>
        <authorList>
            <person name="Dunlap C."/>
        </authorList>
    </citation>
    <scope>NUCLEOTIDE SEQUENCE [LARGE SCALE GENOMIC DNA]</scope>
    <source>
        <strain evidence="2 3">BD-525</strain>
    </source>
</reference>
<gene>
    <name evidence="2" type="ORF">P4H66_13760</name>
</gene>
<comment type="caution">
    <text evidence="2">The sequence shown here is derived from an EMBL/GenBank/DDBJ whole genome shotgun (WGS) entry which is preliminary data.</text>
</comment>
<feature type="transmembrane region" description="Helical" evidence="1">
    <location>
        <begin position="30"/>
        <end position="50"/>
    </location>
</feature>
<protein>
    <submittedName>
        <fullName evidence="2">Uncharacterized protein</fullName>
    </submittedName>
</protein>
<dbReference type="Proteomes" id="UP001344632">
    <property type="component" value="Unassembled WGS sequence"/>
</dbReference>
<evidence type="ECO:0000313" key="3">
    <source>
        <dbReference type="Proteomes" id="UP001344632"/>
    </source>
</evidence>
<name>A0ABU6GMD5_9BACL</name>
<proteinExistence type="predicted"/>